<sequence>MEGFGGTGWEPGIDELKAAAARLESALVRAVRGKEDPLAAPGRRRMSVLPPDQQEALASDLHEILNDVERSDAEKANSLLRARKIDREGTASGIPVEFRRLRAAAGQ</sequence>
<gene>
    <name evidence="1" type="ORF">HGG74_09995</name>
</gene>
<comment type="caution">
    <text evidence="1">The sequence shown here is derived from an EMBL/GenBank/DDBJ whole genome shotgun (WGS) entry which is preliminary data.</text>
</comment>
<reference evidence="1 2" key="1">
    <citation type="submission" date="2020-04" db="EMBL/GenBank/DDBJ databases">
        <title>Arthrobacter sp. nov.</title>
        <authorList>
            <person name="Liu S."/>
        </authorList>
    </citation>
    <scope>NUCLEOTIDE SEQUENCE [LARGE SCALE GENOMIC DNA]</scope>
    <source>
        <strain evidence="1 2">E918</strain>
    </source>
</reference>
<evidence type="ECO:0000313" key="1">
    <source>
        <dbReference type="EMBL" id="NKX54864.1"/>
    </source>
</evidence>
<keyword evidence="2" id="KW-1185">Reference proteome</keyword>
<name>A0A7X6K5Y3_9MICC</name>
<dbReference type="AlphaFoldDB" id="A0A7X6K5Y3"/>
<organism evidence="1 2">
    <name type="scientific">Arthrobacter mobilis</name>
    <dbReference type="NCBI Taxonomy" id="2724944"/>
    <lineage>
        <taxon>Bacteria</taxon>
        <taxon>Bacillati</taxon>
        <taxon>Actinomycetota</taxon>
        <taxon>Actinomycetes</taxon>
        <taxon>Micrococcales</taxon>
        <taxon>Micrococcaceae</taxon>
        <taxon>Arthrobacter</taxon>
    </lineage>
</organism>
<proteinExistence type="predicted"/>
<protein>
    <submittedName>
        <fullName evidence="1">Uncharacterized protein</fullName>
    </submittedName>
</protein>
<dbReference type="Proteomes" id="UP000544090">
    <property type="component" value="Unassembled WGS sequence"/>
</dbReference>
<dbReference type="RefSeq" id="WP_168486211.1">
    <property type="nucleotide sequence ID" value="NZ_JAAZSQ010000008.1"/>
</dbReference>
<accession>A0A7X6K5Y3</accession>
<dbReference type="EMBL" id="JAAZSQ010000008">
    <property type="protein sequence ID" value="NKX54864.1"/>
    <property type="molecule type" value="Genomic_DNA"/>
</dbReference>
<evidence type="ECO:0000313" key="2">
    <source>
        <dbReference type="Proteomes" id="UP000544090"/>
    </source>
</evidence>